<dbReference type="PANTHER" id="PTHR10300">
    <property type="entry name" value="CALCIPRESSIN"/>
    <property type="match status" value="1"/>
</dbReference>
<feature type="compositionally biased region" description="Polar residues" evidence="2">
    <location>
        <begin position="10"/>
        <end position="20"/>
    </location>
</feature>
<dbReference type="GO" id="GO:0005737">
    <property type="term" value="C:cytoplasm"/>
    <property type="evidence" value="ECO:0007669"/>
    <property type="project" value="TreeGrafter"/>
</dbReference>
<gene>
    <name evidence="3" type="ORF">K491DRAFT_652980</name>
</gene>
<organism evidence="3 4">
    <name type="scientific">Lophiostoma macrostomum CBS 122681</name>
    <dbReference type="NCBI Taxonomy" id="1314788"/>
    <lineage>
        <taxon>Eukaryota</taxon>
        <taxon>Fungi</taxon>
        <taxon>Dikarya</taxon>
        <taxon>Ascomycota</taxon>
        <taxon>Pezizomycotina</taxon>
        <taxon>Dothideomycetes</taxon>
        <taxon>Pleosporomycetidae</taxon>
        <taxon>Pleosporales</taxon>
        <taxon>Lophiostomataceae</taxon>
        <taxon>Lophiostoma</taxon>
    </lineage>
</organism>
<dbReference type="GO" id="GO:0008597">
    <property type="term" value="F:calcium-dependent protein serine/threonine phosphatase regulator activity"/>
    <property type="evidence" value="ECO:0007669"/>
    <property type="project" value="TreeGrafter"/>
</dbReference>
<accession>A0A6A6TEV0</accession>
<dbReference type="Proteomes" id="UP000799324">
    <property type="component" value="Unassembled WGS sequence"/>
</dbReference>
<evidence type="ECO:0000313" key="3">
    <source>
        <dbReference type="EMBL" id="KAF2658400.1"/>
    </source>
</evidence>
<comment type="similarity">
    <text evidence="1">Belongs to the RCAN family.</text>
</comment>
<dbReference type="SUPFAM" id="SSF54928">
    <property type="entry name" value="RNA-binding domain, RBD"/>
    <property type="match status" value="1"/>
</dbReference>
<dbReference type="InterPro" id="IPR035979">
    <property type="entry name" value="RBD_domain_sf"/>
</dbReference>
<feature type="region of interest" description="Disordered" evidence="2">
    <location>
        <begin position="1"/>
        <end position="34"/>
    </location>
</feature>
<reference evidence="3" key="1">
    <citation type="journal article" date="2020" name="Stud. Mycol.">
        <title>101 Dothideomycetes genomes: a test case for predicting lifestyles and emergence of pathogens.</title>
        <authorList>
            <person name="Haridas S."/>
            <person name="Albert R."/>
            <person name="Binder M."/>
            <person name="Bloem J."/>
            <person name="Labutti K."/>
            <person name="Salamov A."/>
            <person name="Andreopoulos B."/>
            <person name="Baker S."/>
            <person name="Barry K."/>
            <person name="Bills G."/>
            <person name="Bluhm B."/>
            <person name="Cannon C."/>
            <person name="Castanera R."/>
            <person name="Culley D."/>
            <person name="Daum C."/>
            <person name="Ezra D."/>
            <person name="Gonzalez J."/>
            <person name="Henrissat B."/>
            <person name="Kuo A."/>
            <person name="Liang C."/>
            <person name="Lipzen A."/>
            <person name="Lutzoni F."/>
            <person name="Magnuson J."/>
            <person name="Mondo S."/>
            <person name="Nolan M."/>
            <person name="Ohm R."/>
            <person name="Pangilinan J."/>
            <person name="Park H.-J."/>
            <person name="Ramirez L."/>
            <person name="Alfaro M."/>
            <person name="Sun H."/>
            <person name="Tritt A."/>
            <person name="Yoshinaga Y."/>
            <person name="Zwiers L.-H."/>
            <person name="Turgeon B."/>
            <person name="Goodwin S."/>
            <person name="Spatafora J."/>
            <person name="Crous P."/>
            <person name="Grigoriev I."/>
        </authorList>
    </citation>
    <scope>NUCLEOTIDE SEQUENCE</scope>
    <source>
        <strain evidence="3">CBS 122681</strain>
    </source>
</reference>
<sequence length="269" mass="29231">MTMAAELPSPQRSRASSGTKSPLSLDLSDLPPLIQPSPPSNTLIITNLSEPEIFNPSNLVQIRELINQHAPIHVWAPLKSFRRIVTSFFDTESAIQIRQNLDGEVLMGCRIRVYFGLNTPLNPSDQHLPLPKSDKLFFISPPPSPPMGWEMHNEDEPNKIVHAEDLAAALAKLHADSHDDPAAALGGNLGPDGTVRRRRTGSSTIVYHPEDHGDSLDLPAIAVEDTTESPIAISPPPDAMEGVEGPIAQQKAQGKNVSTARPPVEFMHT</sequence>
<dbReference type="GO" id="GO:0019722">
    <property type="term" value="P:calcium-mediated signaling"/>
    <property type="evidence" value="ECO:0007669"/>
    <property type="project" value="InterPro"/>
</dbReference>
<feature type="compositionally biased region" description="Low complexity" evidence="2">
    <location>
        <begin position="21"/>
        <end position="32"/>
    </location>
</feature>
<dbReference type="Pfam" id="PF04847">
    <property type="entry name" value="Calcipressin"/>
    <property type="match status" value="1"/>
</dbReference>
<dbReference type="GO" id="GO:0003676">
    <property type="term" value="F:nucleic acid binding"/>
    <property type="evidence" value="ECO:0007669"/>
    <property type="project" value="InterPro"/>
</dbReference>
<feature type="compositionally biased region" description="Polar residues" evidence="2">
    <location>
        <begin position="250"/>
        <end position="259"/>
    </location>
</feature>
<dbReference type="AlphaFoldDB" id="A0A6A6TEV0"/>
<evidence type="ECO:0000313" key="4">
    <source>
        <dbReference type="Proteomes" id="UP000799324"/>
    </source>
</evidence>
<feature type="region of interest" description="Disordered" evidence="2">
    <location>
        <begin position="247"/>
        <end position="269"/>
    </location>
</feature>
<name>A0A6A6TEV0_9PLEO</name>
<protein>
    <submittedName>
        <fullName evidence="3">Calcineurin binding protein-like protein</fullName>
    </submittedName>
</protein>
<dbReference type="PANTHER" id="PTHR10300:SF14">
    <property type="entry name" value="PROTEIN SARAH"/>
    <property type="match status" value="1"/>
</dbReference>
<dbReference type="Gene3D" id="3.30.70.330">
    <property type="match status" value="1"/>
</dbReference>
<dbReference type="FunFam" id="3.30.70.330:FF:000503">
    <property type="entry name" value="Calcineurin binding protein, putative"/>
    <property type="match status" value="1"/>
</dbReference>
<dbReference type="InterPro" id="IPR006931">
    <property type="entry name" value="Calcipressin"/>
</dbReference>
<dbReference type="CDD" id="cd12434">
    <property type="entry name" value="RRM_RCAN_like"/>
    <property type="match status" value="1"/>
</dbReference>
<keyword evidence="4" id="KW-1185">Reference proteome</keyword>
<proteinExistence type="inferred from homology"/>
<evidence type="ECO:0000256" key="2">
    <source>
        <dbReference type="SAM" id="MobiDB-lite"/>
    </source>
</evidence>
<dbReference type="InterPro" id="IPR012677">
    <property type="entry name" value="Nucleotide-bd_a/b_plait_sf"/>
</dbReference>
<dbReference type="EMBL" id="MU004315">
    <property type="protein sequence ID" value="KAF2658400.1"/>
    <property type="molecule type" value="Genomic_DNA"/>
</dbReference>
<dbReference type="OrthoDB" id="17212at2759"/>
<dbReference type="GO" id="GO:0005634">
    <property type="term" value="C:nucleus"/>
    <property type="evidence" value="ECO:0007669"/>
    <property type="project" value="TreeGrafter"/>
</dbReference>
<evidence type="ECO:0000256" key="1">
    <source>
        <dbReference type="ARBA" id="ARBA00008209"/>
    </source>
</evidence>